<evidence type="ECO:0000256" key="4">
    <source>
        <dbReference type="ARBA" id="ARBA00022989"/>
    </source>
</evidence>
<dbReference type="OrthoDB" id="9768837at2"/>
<feature type="transmembrane region" description="Helical" evidence="6">
    <location>
        <begin position="21"/>
        <end position="44"/>
    </location>
</feature>
<accession>A0A5C6RU66</accession>
<organism evidence="8 9">
    <name type="scientific">Vicingus serpentipes</name>
    <dbReference type="NCBI Taxonomy" id="1926625"/>
    <lineage>
        <taxon>Bacteria</taxon>
        <taxon>Pseudomonadati</taxon>
        <taxon>Bacteroidota</taxon>
        <taxon>Flavobacteriia</taxon>
        <taxon>Flavobacteriales</taxon>
        <taxon>Vicingaceae</taxon>
        <taxon>Vicingus</taxon>
    </lineage>
</organism>
<dbReference type="Pfam" id="PF12698">
    <property type="entry name" value="ABC2_membrane_3"/>
    <property type="match status" value="1"/>
</dbReference>
<dbReference type="InterPro" id="IPR013525">
    <property type="entry name" value="ABC2_TM"/>
</dbReference>
<keyword evidence="9" id="KW-1185">Reference proteome</keyword>
<evidence type="ECO:0000313" key="9">
    <source>
        <dbReference type="Proteomes" id="UP000321721"/>
    </source>
</evidence>
<comment type="subcellular location">
    <subcellularLocation>
        <location evidence="1">Cell membrane</location>
        <topology evidence="1">Multi-pass membrane protein</topology>
    </subcellularLocation>
</comment>
<keyword evidence="2" id="KW-1003">Cell membrane</keyword>
<evidence type="ECO:0000256" key="6">
    <source>
        <dbReference type="SAM" id="Phobius"/>
    </source>
</evidence>
<dbReference type="GO" id="GO:0005886">
    <property type="term" value="C:plasma membrane"/>
    <property type="evidence" value="ECO:0007669"/>
    <property type="project" value="UniProtKB-SubCell"/>
</dbReference>
<dbReference type="PANTHER" id="PTHR30294">
    <property type="entry name" value="MEMBRANE COMPONENT OF ABC TRANSPORTER YHHJ-RELATED"/>
    <property type="match status" value="1"/>
</dbReference>
<dbReference type="EMBL" id="VOOS01000003">
    <property type="protein sequence ID" value="TXB65514.1"/>
    <property type="molecule type" value="Genomic_DNA"/>
</dbReference>
<evidence type="ECO:0000256" key="5">
    <source>
        <dbReference type="ARBA" id="ARBA00023136"/>
    </source>
</evidence>
<dbReference type="InterPro" id="IPR051449">
    <property type="entry name" value="ABC-2_transporter_component"/>
</dbReference>
<reference evidence="8 9" key="1">
    <citation type="submission" date="2019-08" db="EMBL/GenBank/DDBJ databases">
        <title>Genome of Vicingus serpentipes NCIMB 15042.</title>
        <authorList>
            <person name="Bowman J.P."/>
        </authorList>
    </citation>
    <scope>NUCLEOTIDE SEQUENCE [LARGE SCALE GENOMIC DNA]</scope>
    <source>
        <strain evidence="8 9">NCIMB 15042</strain>
    </source>
</reference>
<feature type="transmembrane region" description="Helical" evidence="6">
    <location>
        <begin position="305"/>
        <end position="324"/>
    </location>
</feature>
<feature type="transmembrane region" description="Helical" evidence="6">
    <location>
        <begin position="336"/>
        <end position="355"/>
    </location>
</feature>
<evidence type="ECO:0000313" key="8">
    <source>
        <dbReference type="EMBL" id="TXB65514.1"/>
    </source>
</evidence>
<feature type="transmembrane region" description="Helical" evidence="6">
    <location>
        <begin position="361"/>
        <end position="383"/>
    </location>
</feature>
<dbReference type="SUPFAM" id="SSF53850">
    <property type="entry name" value="Periplasmic binding protein-like II"/>
    <property type="match status" value="1"/>
</dbReference>
<feature type="transmembrane region" description="Helical" evidence="6">
    <location>
        <begin position="227"/>
        <end position="256"/>
    </location>
</feature>
<evidence type="ECO:0000256" key="2">
    <source>
        <dbReference type="ARBA" id="ARBA00022475"/>
    </source>
</evidence>
<protein>
    <submittedName>
        <fullName evidence="8">ABC transporter permease</fullName>
    </submittedName>
</protein>
<proteinExistence type="predicted"/>
<feature type="transmembrane region" description="Helical" evidence="6">
    <location>
        <begin position="390"/>
        <end position="409"/>
    </location>
</feature>
<dbReference type="Gene3D" id="3.40.190.10">
    <property type="entry name" value="Periplasmic binding protein-like II"/>
    <property type="match status" value="1"/>
</dbReference>
<sequence length="436" mass="49258">MNKIALIIKREYLTRVKKTSFLVMTLVGPLLMAALMIVPAWLALKDKDVQIVEVIDETGQFINQFESTETLKFDHQFISIEKAKEDFYETKYTSILYINSLDKNAEVEMFYKKQPGVSTIKQIENTIESAINSIELKNKFNITKDQLEESKSSITVKTIYRDITGSEESKSSTISSVLGLAGAVMIYFFVFMYGIQVMRGVIEEKTSRIVEIIISSVKPFQLMMGKILGIALVGLTQFILWMVLTGTIVTVAQVALNQSIDMSSTPPGIEEAMQGQNIQLDKQKMLTQFESIIDEIPIFQMLFSFLFYFLGGYLLYAALLAAIGSAVDSEADTQQFMMPVTIPLIFSFVVAQTVIENPDGAMAFWLSIFPLTSPIIMMVRIPFGVDAWELILSMVLLVLGFVGTTWMAGKIYRTGILMYGKKVNYKELWKWLFYKG</sequence>
<evidence type="ECO:0000259" key="7">
    <source>
        <dbReference type="Pfam" id="PF12698"/>
    </source>
</evidence>
<name>A0A5C6RU66_9FLAO</name>
<keyword evidence="5 6" id="KW-0472">Membrane</keyword>
<dbReference type="AlphaFoldDB" id="A0A5C6RU66"/>
<dbReference type="PANTHER" id="PTHR30294:SF29">
    <property type="entry name" value="MULTIDRUG ABC TRANSPORTER PERMEASE YBHS-RELATED"/>
    <property type="match status" value="1"/>
</dbReference>
<gene>
    <name evidence="8" type="ORF">FRY74_06965</name>
</gene>
<feature type="domain" description="ABC-2 type transporter transmembrane" evidence="7">
    <location>
        <begin position="20"/>
        <end position="408"/>
    </location>
</feature>
<comment type="caution">
    <text evidence="8">The sequence shown here is derived from an EMBL/GenBank/DDBJ whole genome shotgun (WGS) entry which is preliminary data.</text>
</comment>
<evidence type="ECO:0000256" key="1">
    <source>
        <dbReference type="ARBA" id="ARBA00004651"/>
    </source>
</evidence>
<feature type="transmembrane region" description="Helical" evidence="6">
    <location>
        <begin position="174"/>
        <end position="195"/>
    </location>
</feature>
<dbReference type="Proteomes" id="UP000321721">
    <property type="component" value="Unassembled WGS sequence"/>
</dbReference>
<keyword evidence="4 6" id="KW-1133">Transmembrane helix</keyword>
<dbReference type="GO" id="GO:0140359">
    <property type="term" value="F:ABC-type transporter activity"/>
    <property type="evidence" value="ECO:0007669"/>
    <property type="project" value="InterPro"/>
</dbReference>
<evidence type="ECO:0000256" key="3">
    <source>
        <dbReference type="ARBA" id="ARBA00022692"/>
    </source>
</evidence>
<keyword evidence="3 6" id="KW-0812">Transmembrane</keyword>